<reference evidence="1 4" key="3">
    <citation type="submission" date="2019-09" db="EMBL/GenBank/DDBJ databases">
        <title>Draft genome sequences of 48 bacterial type strains from the CCUG.</title>
        <authorList>
            <person name="Tunovic T."/>
            <person name="Pineiro-Iglesias B."/>
            <person name="Unosson C."/>
            <person name="Inganas E."/>
            <person name="Ohlen M."/>
            <person name="Cardew S."/>
            <person name="Jensie-Markopoulos S."/>
            <person name="Salva-Serra F."/>
            <person name="Jaen-Luchoro D."/>
            <person name="Karlsson R."/>
            <person name="Svensson-Stadler L."/>
            <person name="Chun J."/>
            <person name="Moore E."/>
        </authorList>
    </citation>
    <scope>NUCLEOTIDE SEQUENCE [LARGE SCALE GENOMIC DNA]</scope>
    <source>
        <strain evidence="1 4">CCUG 51522</strain>
    </source>
</reference>
<evidence type="ECO:0000313" key="2">
    <source>
        <dbReference type="EMBL" id="SDT21881.1"/>
    </source>
</evidence>
<evidence type="ECO:0000313" key="3">
    <source>
        <dbReference type="Proteomes" id="UP000182814"/>
    </source>
</evidence>
<dbReference type="PATRIC" id="fig|163011.3.peg.1022"/>
<reference evidence="3" key="2">
    <citation type="submission" date="2016-10" db="EMBL/GenBank/DDBJ databases">
        <authorList>
            <person name="Varghese N."/>
            <person name="Submissions S."/>
        </authorList>
    </citation>
    <scope>NUCLEOTIDE SEQUENCE [LARGE SCALE GENOMIC DNA]</scope>
    <source>
        <strain evidence="3">BS3782</strain>
    </source>
</reference>
<dbReference type="EMBL" id="LT629746">
    <property type="protein sequence ID" value="SDT21881.1"/>
    <property type="molecule type" value="Genomic_DNA"/>
</dbReference>
<name>A0A0J6HKE2_9PSED</name>
<evidence type="ECO:0000313" key="4">
    <source>
        <dbReference type="Proteomes" id="UP000434925"/>
    </source>
</evidence>
<accession>A0A0J6HKE2</accession>
<proteinExistence type="predicted"/>
<dbReference type="EMBL" id="VZPO01000007">
    <property type="protein sequence ID" value="KAB0502789.1"/>
    <property type="molecule type" value="Genomic_DNA"/>
</dbReference>
<evidence type="ECO:0000313" key="1">
    <source>
        <dbReference type="EMBL" id="KAB0502789.1"/>
    </source>
</evidence>
<reference evidence="2" key="1">
    <citation type="submission" date="2016-10" db="EMBL/GenBank/DDBJ databases">
        <authorList>
            <person name="de Groot N.N."/>
        </authorList>
    </citation>
    <scope>NUCLEOTIDE SEQUENCE [LARGE SCALE GENOMIC DNA]</scope>
    <source>
        <strain evidence="2">BS3782</strain>
    </source>
</reference>
<protein>
    <submittedName>
        <fullName evidence="1">DUF1367 family protein</fullName>
    </submittedName>
</protein>
<dbReference type="Pfam" id="PF07105">
    <property type="entry name" value="DUF1367"/>
    <property type="match status" value="1"/>
</dbReference>
<organism evidence="2 3">
    <name type="scientific">Pseudomonas lini</name>
    <dbReference type="NCBI Taxonomy" id="163011"/>
    <lineage>
        <taxon>Bacteria</taxon>
        <taxon>Pseudomonadati</taxon>
        <taxon>Pseudomonadota</taxon>
        <taxon>Gammaproteobacteria</taxon>
        <taxon>Pseudomonadales</taxon>
        <taxon>Pseudomonadaceae</taxon>
        <taxon>Pseudomonas</taxon>
    </lineage>
</organism>
<gene>
    <name evidence="1" type="ORF">F7R14_19330</name>
    <name evidence="2" type="ORF">SAMN04490191_3534</name>
</gene>
<dbReference type="InterPro" id="IPR009797">
    <property type="entry name" value="DUF1367"/>
</dbReference>
<dbReference type="AlphaFoldDB" id="A0A0J6HKE2"/>
<sequence length="195" mass="21953">MAELALIRTAQGLVPATEADRETVQKWKAGQIIHGKFTRMRNGKFHGKFFSMLDLAWEYWEPVGGLIPRQEMRGIRGLAKFFEAQSGKPGQLSHAVAAYITGLESARAERFPAVDKSREAFREWVTIEAGHFHLVHTPEGIRKEAKSISWANMDDTAFEPLYRDVFNACWRLVLSAHFENEADALSAADQLGSYA</sequence>
<dbReference type="RefSeq" id="WP_048392606.1">
    <property type="nucleotide sequence ID" value="NZ_JYLB01000001.1"/>
</dbReference>
<dbReference type="Proteomes" id="UP000182814">
    <property type="component" value="Chromosome I"/>
</dbReference>
<keyword evidence="3" id="KW-1185">Reference proteome</keyword>
<dbReference type="Proteomes" id="UP000434925">
    <property type="component" value="Unassembled WGS sequence"/>
</dbReference>